<evidence type="ECO:0000259" key="2">
    <source>
        <dbReference type="PROSITE" id="PS50835"/>
    </source>
</evidence>
<dbReference type="PROSITE" id="PS50835">
    <property type="entry name" value="IG_LIKE"/>
    <property type="match status" value="2"/>
</dbReference>
<dbReference type="InterPro" id="IPR036179">
    <property type="entry name" value="Ig-like_dom_sf"/>
</dbReference>
<accession>A0A816PZ09</accession>
<feature type="transmembrane region" description="Helical" evidence="1">
    <location>
        <begin position="251"/>
        <end position="271"/>
    </location>
</feature>
<dbReference type="InterPro" id="IPR013783">
    <property type="entry name" value="Ig-like_fold"/>
</dbReference>
<dbReference type="SUPFAM" id="SSF48726">
    <property type="entry name" value="Immunoglobulin"/>
    <property type="match status" value="1"/>
</dbReference>
<feature type="domain" description="Ig-like" evidence="2">
    <location>
        <begin position="40"/>
        <end position="138"/>
    </location>
</feature>
<organism evidence="3 4">
    <name type="scientific">Rotaria magnacalcarata</name>
    <dbReference type="NCBI Taxonomy" id="392030"/>
    <lineage>
        <taxon>Eukaryota</taxon>
        <taxon>Metazoa</taxon>
        <taxon>Spiralia</taxon>
        <taxon>Gnathifera</taxon>
        <taxon>Rotifera</taxon>
        <taxon>Eurotatoria</taxon>
        <taxon>Bdelloidea</taxon>
        <taxon>Philodinida</taxon>
        <taxon>Philodinidae</taxon>
        <taxon>Rotaria</taxon>
    </lineage>
</organism>
<dbReference type="InterPro" id="IPR013106">
    <property type="entry name" value="Ig_V-set"/>
</dbReference>
<dbReference type="Proteomes" id="UP000663824">
    <property type="component" value="Unassembled WGS sequence"/>
</dbReference>
<dbReference type="AlphaFoldDB" id="A0A816PZ09"/>
<dbReference type="InterPro" id="IPR003599">
    <property type="entry name" value="Ig_sub"/>
</dbReference>
<reference evidence="3" key="1">
    <citation type="submission" date="2021-02" db="EMBL/GenBank/DDBJ databases">
        <authorList>
            <person name="Nowell W R."/>
        </authorList>
    </citation>
    <scope>NUCLEOTIDE SEQUENCE</scope>
</reference>
<dbReference type="Pfam" id="PF07686">
    <property type="entry name" value="V-set"/>
    <property type="match status" value="1"/>
</dbReference>
<dbReference type="InterPro" id="IPR007110">
    <property type="entry name" value="Ig-like_dom"/>
</dbReference>
<protein>
    <recommendedName>
        <fullName evidence="2">Ig-like domain-containing protein</fullName>
    </recommendedName>
</protein>
<dbReference type="SMART" id="SM00409">
    <property type="entry name" value="IG"/>
    <property type="match status" value="1"/>
</dbReference>
<keyword evidence="1" id="KW-0472">Membrane</keyword>
<sequence length="275" mass="32104">MSKNIVQKMSILQQWLFFIVITYINAELQSSHKLVTAEYGSDLSLLCTFQNRDSDGTIIQWLYQNVTDNIHRAHWRPLFLNAQSLTPKETRYSIQQKVQQINRTLVTYSTILTLAKVTDFDEGLYICKLLSNETMQMTYQVRVIQSLDITPKQLLIPANEIGKYLVRLNCILRDNHMNRRHHEIHWWHNNKRLGSQTSRYARIVKNVTQHSFISTLLYMGEPANVVGKYICESKPLRRYISVELNSNSSSVLSISSSFTLIISIFILIFHYENID</sequence>
<keyword evidence="1" id="KW-0812">Transmembrane</keyword>
<evidence type="ECO:0000313" key="3">
    <source>
        <dbReference type="EMBL" id="CAF2054197.1"/>
    </source>
</evidence>
<gene>
    <name evidence="3" type="ORF">MBJ925_LOCUS13733</name>
</gene>
<dbReference type="EMBL" id="CAJNRE010006374">
    <property type="protein sequence ID" value="CAF2054197.1"/>
    <property type="molecule type" value="Genomic_DNA"/>
</dbReference>
<proteinExistence type="predicted"/>
<name>A0A816PZ09_9BILA</name>
<evidence type="ECO:0000256" key="1">
    <source>
        <dbReference type="SAM" id="Phobius"/>
    </source>
</evidence>
<evidence type="ECO:0000313" key="4">
    <source>
        <dbReference type="Proteomes" id="UP000663824"/>
    </source>
</evidence>
<feature type="domain" description="Ig-like" evidence="2">
    <location>
        <begin position="151"/>
        <end position="241"/>
    </location>
</feature>
<dbReference type="Gene3D" id="2.60.40.10">
    <property type="entry name" value="Immunoglobulins"/>
    <property type="match status" value="1"/>
</dbReference>
<keyword evidence="1" id="KW-1133">Transmembrane helix</keyword>
<comment type="caution">
    <text evidence="3">The sequence shown here is derived from an EMBL/GenBank/DDBJ whole genome shotgun (WGS) entry which is preliminary data.</text>
</comment>